<organism evidence="14 15">
    <name type="scientific">Actinomadura meyerae</name>
    <dbReference type="NCBI Taxonomy" id="240840"/>
    <lineage>
        <taxon>Bacteria</taxon>
        <taxon>Bacillati</taxon>
        <taxon>Actinomycetota</taxon>
        <taxon>Actinomycetes</taxon>
        <taxon>Streptosporangiales</taxon>
        <taxon>Thermomonosporaceae</taxon>
        <taxon>Actinomadura</taxon>
    </lineage>
</organism>
<dbReference type="InterPro" id="IPR005467">
    <property type="entry name" value="His_kinase_dom"/>
</dbReference>
<dbReference type="SMART" id="SM00387">
    <property type="entry name" value="HATPase_c"/>
    <property type="match status" value="1"/>
</dbReference>
<keyword evidence="4" id="KW-0597">Phosphoprotein</keyword>
<keyword evidence="7 14" id="KW-0418">Kinase</keyword>
<dbReference type="SMART" id="SM00388">
    <property type="entry name" value="HisKA"/>
    <property type="match status" value="1"/>
</dbReference>
<evidence type="ECO:0000256" key="9">
    <source>
        <dbReference type="ARBA" id="ARBA00023012"/>
    </source>
</evidence>
<keyword evidence="9" id="KW-0902">Two-component regulatory system</keyword>
<dbReference type="InterPro" id="IPR003660">
    <property type="entry name" value="HAMP_dom"/>
</dbReference>
<keyword evidence="8 11" id="KW-1133">Transmembrane helix</keyword>
<evidence type="ECO:0000256" key="5">
    <source>
        <dbReference type="ARBA" id="ARBA00022679"/>
    </source>
</evidence>
<dbReference type="RefSeq" id="WP_089323953.1">
    <property type="nucleotide sequence ID" value="NZ_FZOR01000001.1"/>
</dbReference>
<name>A0A239C6E5_9ACTN</name>
<dbReference type="PANTHER" id="PTHR45436">
    <property type="entry name" value="SENSOR HISTIDINE KINASE YKOH"/>
    <property type="match status" value="1"/>
</dbReference>
<accession>A0A239C6E5</accession>
<sequence length="495" mass="51594">MTRRHRFTGLRWRLAAAFTAVALLASVLASGISYVLMRRMMLQRAQDAVLSDVRDTLARQVPVSLPPDAAPLVGAALEDALGAAPGRKAVAVPVPLIAGEVGVPPPGALDVPVTREFARQALDGVVFRRVVVKDRATGGRPYLLVGARATGYTTTVDEPSRTTPPMVFVSAGLEREAADLRLFTRVLLIADAAALAAALGLALLATRGVLGPVRRLGAAARALGAGELGTRVQVRGHDELAGLARTFNGTADALERTVTELRAMEAASRRFVADVSHELRTPLTSMVAMTGVLAEEAADAPDGGEAARLVAAETRRLGALVENLIEISRFDAGAAALVLDDVHVATAVGATLEARGWRDEVAVEGPADLFVRLDPRRFDVIVANLAGNALKHGRPPVTLRFARTGGEEGGEDGAGVRVVVADRGPGLPDDLLPVVFDRFTKAEAARSRSEGSGLGLSIARENAVLHGGTLDAANGPDGGAVFTLWLPGGAEEEDA</sequence>
<gene>
    <name evidence="14" type="ORF">SAMN05443665_1001218</name>
</gene>
<protein>
    <recommendedName>
        <fullName evidence="3">histidine kinase</fullName>
        <ecNumber evidence="3">2.7.13.3</ecNumber>
    </recommendedName>
</protein>
<dbReference type="InterPro" id="IPR036097">
    <property type="entry name" value="HisK_dim/P_sf"/>
</dbReference>
<dbReference type="SUPFAM" id="SSF55874">
    <property type="entry name" value="ATPase domain of HSP90 chaperone/DNA topoisomerase II/histidine kinase"/>
    <property type="match status" value="1"/>
</dbReference>
<keyword evidence="10 11" id="KW-0472">Membrane</keyword>
<evidence type="ECO:0000256" key="7">
    <source>
        <dbReference type="ARBA" id="ARBA00022777"/>
    </source>
</evidence>
<evidence type="ECO:0000259" key="12">
    <source>
        <dbReference type="PROSITE" id="PS50109"/>
    </source>
</evidence>
<dbReference type="AlphaFoldDB" id="A0A239C6E5"/>
<dbReference type="InterPro" id="IPR036890">
    <property type="entry name" value="HATPase_C_sf"/>
</dbReference>
<dbReference type="CDD" id="cd06225">
    <property type="entry name" value="HAMP"/>
    <property type="match status" value="1"/>
</dbReference>
<evidence type="ECO:0000256" key="2">
    <source>
        <dbReference type="ARBA" id="ARBA00004236"/>
    </source>
</evidence>
<feature type="domain" description="Histidine kinase" evidence="12">
    <location>
        <begin position="274"/>
        <end position="490"/>
    </location>
</feature>
<dbReference type="Pfam" id="PF02518">
    <property type="entry name" value="HATPase_c"/>
    <property type="match status" value="1"/>
</dbReference>
<evidence type="ECO:0000313" key="15">
    <source>
        <dbReference type="Proteomes" id="UP000198318"/>
    </source>
</evidence>
<dbReference type="InterPro" id="IPR003661">
    <property type="entry name" value="HisK_dim/P_dom"/>
</dbReference>
<proteinExistence type="predicted"/>
<dbReference type="CDD" id="cd00075">
    <property type="entry name" value="HATPase"/>
    <property type="match status" value="1"/>
</dbReference>
<keyword evidence="6 11" id="KW-0812">Transmembrane</keyword>
<evidence type="ECO:0000313" key="14">
    <source>
        <dbReference type="EMBL" id="SNS14963.1"/>
    </source>
</evidence>
<evidence type="ECO:0000256" key="6">
    <source>
        <dbReference type="ARBA" id="ARBA00022692"/>
    </source>
</evidence>
<dbReference type="CDD" id="cd00082">
    <property type="entry name" value="HisKA"/>
    <property type="match status" value="1"/>
</dbReference>
<dbReference type="InterPro" id="IPR004358">
    <property type="entry name" value="Sig_transdc_His_kin-like_C"/>
</dbReference>
<dbReference type="PRINTS" id="PR00344">
    <property type="entry name" value="BCTRLSENSOR"/>
</dbReference>
<dbReference type="InterPro" id="IPR050428">
    <property type="entry name" value="TCS_sensor_his_kinase"/>
</dbReference>
<evidence type="ECO:0000256" key="4">
    <source>
        <dbReference type="ARBA" id="ARBA00022553"/>
    </source>
</evidence>
<dbReference type="Pfam" id="PF00512">
    <property type="entry name" value="HisKA"/>
    <property type="match status" value="1"/>
</dbReference>
<evidence type="ECO:0000256" key="1">
    <source>
        <dbReference type="ARBA" id="ARBA00000085"/>
    </source>
</evidence>
<dbReference type="PROSITE" id="PS50109">
    <property type="entry name" value="HIS_KIN"/>
    <property type="match status" value="1"/>
</dbReference>
<keyword evidence="15" id="KW-1185">Reference proteome</keyword>
<dbReference type="Gene3D" id="1.10.287.130">
    <property type="match status" value="1"/>
</dbReference>
<dbReference type="EC" id="2.7.13.3" evidence="3"/>
<dbReference type="PANTHER" id="PTHR45436:SF5">
    <property type="entry name" value="SENSOR HISTIDINE KINASE TRCS"/>
    <property type="match status" value="1"/>
</dbReference>
<dbReference type="Gene3D" id="3.30.565.10">
    <property type="entry name" value="Histidine kinase-like ATPase, C-terminal domain"/>
    <property type="match status" value="1"/>
</dbReference>
<evidence type="ECO:0000256" key="3">
    <source>
        <dbReference type="ARBA" id="ARBA00012438"/>
    </source>
</evidence>
<dbReference type="SUPFAM" id="SSF47384">
    <property type="entry name" value="Homodimeric domain of signal transducing histidine kinase"/>
    <property type="match status" value="1"/>
</dbReference>
<dbReference type="InterPro" id="IPR003594">
    <property type="entry name" value="HATPase_dom"/>
</dbReference>
<feature type="transmembrane region" description="Helical" evidence="11">
    <location>
        <begin position="182"/>
        <end position="205"/>
    </location>
</feature>
<evidence type="ECO:0000256" key="8">
    <source>
        <dbReference type="ARBA" id="ARBA00022989"/>
    </source>
</evidence>
<comment type="subcellular location">
    <subcellularLocation>
        <location evidence="2">Cell membrane</location>
    </subcellularLocation>
</comment>
<keyword evidence="5" id="KW-0808">Transferase</keyword>
<dbReference type="GO" id="GO:0000155">
    <property type="term" value="F:phosphorelay sensor kinase activity"/>
    <property type="evidence" value="ECO:0007669"/>
    <property type="project" value="InterPro"/>
</dbReference>
<comment type="catalytic activity">
    <reaction evidence="1">
        <text>ATP + protein L-histidine = ADP + protein N-phospho-L-histidine.</text>
        <dbReference type="EC" id="2.7.13.3"/>
    </reaction>
</comment>
<dbReference type="OrthoDB" id="9786919at2"/>
<feature type="domain" description="HAMP" evidence="13">
    <location>
        <begin position="207"/>
        <end position="259"/>
    </location>
</feature>
<dbReference type="Pfam" id="PF00672">
    <property type="entry name" value="HAMP"/>
    <property type="match status" value="1"/>
</dbReference>
<dbReference type="SUPFAM" id="SSF158472">
    <property type="entry name" value="HAMP domain-like"/>
    <property type="match status" value="1"/>
</dbReference>
<reference evidence="14 15" key="1">
    <citation type="submission" date="2017-06" db="EMBL/GenBank/DDBJ databases">
        <authorList>
            <person name="Kim H.J."/>
            <person name="Triplett B.A."/>
        </authorList>
    </citation>
    <scope>NUCLEOTIDE SEQUENCE [LARGE SCALE GENOMIC DNA]</scope>
    <source>
        <strain evidence="14 15">DSM 44715</strain>
    </source>
</reference>
<dbReference type="Gene3D" id="6.10.340.10">
    <property type="match status" value="1"/>
</dbReference>
<evidence type="ECO:0000256" key="11">
    <source>
        <dbReference type="SAM" id="Phobius"/>
    </source>
</evidence>
<dbReference type="Proteomes" id="UP000198318">
    <property type="component" value="Unassembled WGS sequence"/>
</dbReference>
<evidence type="ECO:0000259" key="13">
    <source>
        <dbReference type="PROSITE" id="PS50885"/>
    </source>
</evidence>
<dbReference type="GO" id="GO:0005886">
    <property type="term" value="C:plasma membrane"/>
    <property type="evidence" value="ECO:0007669"/>
    <property type="project" value="UniProtKB-SubCell"/>
</dbReference>
<evidence type="ECO:0000256" key="10">
    <source>
        <dbReference type="ARBA" id="ARBA00023136"/>
    </source>
</evidence>
<dbReference type="EMBL" id="FZOR01000001">
    <property type="protein sequence ID" value="SNS14963.1"/>
    <property type="molecule type" value="Genomic_DNA"/>
</dbReference>
<dbReference type="SMART" id="SM00304">
    <property type="entry name" value="HAMP"/>
    <property type="match status" value="1"/>
</dbReference>
<dbReference type="PROSITE" id="PS50885">
    <property type="entry name" value="HAMP"/>
    <property type="match status" value="1"/>
</dbReference>